<protein>
    <submittedName>
        <fullName evidence="2">Uncharacterized protein</fullName>
    </submittedName>
</protein>
<evidence type="ECO:0000256" key="1">
    <source>
        <dbReference type="SAM" id="MobiDB-lite"/>
    </source>
</evidence>
<organism evidence="2 3">
    <name type="scientific">Corallococcus coralloides</name>
    <name type="common">Myxococcus coralloides</name>
    <dbReference type="NCBI Taxonomy" id="184914"/>
    <lineage>
        <taxon>Bacteria</taxon>
        <taxon>Pseudomonadati</taxon>
        <taxon>Myxococcota</taxon>
        <taxon>Myxococcia</taxon>
        <taxon>Myxococcales</taxon>
        <taxon>Cystobacterineae</taxon>
        <taxon>Myxococcaceae</taxon>
        <taxon>Corallococcus</taxon>
    </lineage>
</organism>
<name>A0A410RMS4_CORCK</name>
<dbReference type="AlphaFoldDB" id="A0A410RMS4"/>
<feature type="compositionally biased region" description="Pro residues" evidence="1">
    <location>
        <begin position="68"/>
        <end position="81"/>
    </location>
</feature>
<dbReference type="EMBL" id="CP034669">
    <property type="protein sequence ID" value="QAT83229.1"/>
    <property type="molecule type" value="Genomic_DNA"/>
</dbReference>
<proteinExistence type="predicted"/>
<feature type="region of interest" description="Disordered" evidence="1">
    <location>
        <begin position="63"/>
        <end position="96"/>
    </location>
</feature>
<evidence type="ECO:0000313" key="3">
    <source>
        <dbReference type="Proteomes" id="UP000288758"/>
    </source>
</evidence>
<gene>
    <name evidence="2" type="ORF">EJ065_1630</name>
</gene>
<accession>A0A410RMS4</accession>
<sequence length="111" mass="12029">MSRARGPRGPIGRVTGISRAEGASVILRIRALQSVEGAAPVAERNAPQRSFAEVMERHAQGLNTAEPLPFPVAPKPLPPPVRGHEDEELMSSEPAPDTFVGLMWSKLKRSR</sequence>
<evidence type="ECO:0000313" key="2">
    <source>
        <dbReference type="EMBL" id="QAT83229.1"/>
    </source>
</evidence>
<reference evidence="2 3" key="1">
    <citation type="submission" date="2018-12" db="EMBL/GenBank/DDBJ databases">
        <title>Complete Genome Sequence of the Corallopyronin A producing Myxobacterium Corallococcus coralloides B035.</title>
        <authorList>
            <person name="Bouhired S.M."/>
            <person name="Rupp O."/>
            <person name="Blom J."/>
            <person name="Schaeberle T.F."/>
            <person name="Kehraus S."/>
            <person name="Schiefer A."/>
            <person name="Pfarr K."/>
            <person name="Goesmann A."/>
            <person name="Hoerauf A."/>
            <person name="Koenig G.M."/>
        </authorList>
    </citation>
    <scope>NUCLEOTIDE SEQUENCE [LARGE SCALE GENOMIC DNA]</scope>
    <source>
        <strain evidence="2 3">B035</strain>
    </source>
</reference>
<dbReference type="Proteomes" id="UP000288758">
    <property type="component" value="Chromosome"/>
</dbReference>